<dbReference type="Pfam" id="PF08239">
    <property type="entry name" value="SH3_3"/>
    <property type="match status" value="1"/>
</dbReference>
<dbReference type="GO" id="GO:0030435">
    <property type="term" value="P:sporulation resulting in formation of a cellular spore"/>
    <property type="evidence" value="ECO:0007669"/>
    <property type="project" value="UniProtKB-KW"/>
</dbReference>
<gene>
    <name evidence="9" type="ORF">K8V01_01960</name>
</gene>
<protein>
    <recommendedName>
        <fullName evidence="3">N-acetylmuramoyl-L-alanine amidase</fullName>
        <ecNumber evidence="3">3.5.1.28</ecNumber>
    </recommendedName>
</protein>
<dbReference type="Pfam" id="PF01510">
    <property type="entry name" value="Amidase_2"/>
    <property type="match status" value="1"/>
</dbReference>
<keyword evidence="6" id="KW-0178">Competence</keyword>
<dbReference type="Proteomes" id="UP000760668">
    <property type="component" value="Unassembled WGS sequence"/>
</dbReference>
<keyword evidence="4 9" id="KW-0378">Hydrolase</keyword>
<reference evidence="9" key="1">
    <citation type="journal article" date="2021" name="PeerJ">
        <title>Extensive microbial diversity within the chicken gut microbiome revealed by metagenomics and culture.</title>
        <authorList>
            <person name="Gilroy R."/>
            <person name="Ravi A."/>
            <person name="Getino M."/>
            <person name="Pursley I."/>
            <person name="Horton D.L."/>
            <person name="Alikhan N.F."/>
            <person name="Baker D."/>
            <person name="Gharbi K."/>
            <person name="Hall N."/>
            <person name="Watson M."/>
            <person name="Adriaenssens E.M."/>
            <person name="Foster-Nyarko E."/>
            <person name="Jarju S."/>
            <person name="Secka A."/>
            <person name="Antonio M."/>
            <person name="Oren A."/>
            <person name="Chaudhuri R.R."/>
            <person name="La Ragione R."/>
            <person name="Hildebrand F."/>
            <person name="Pallen M.J."/>
        </authorList>
    </citation>
    <scope>NUCLEOTIDE SEQUENCE</scope>
    <source>
        <strain evidence="9">CHK179-5677</strain>
    </source>
</reference>
<dbReference type="EC" id="3.5.1.28" evidence="3"/>
<evidence type="ECO:0000313" key="10">
    <source>
        <dbReference type="Proteomes" id="UP000760668"/>
    </source>
</evidence>
<evidence type="ECO:0000259" key="8">
    <source>
        <dbReference type="SMART" id="SM00644"/>
    </source>
</evidence>
<evidence type="ECO:0000256" key="4">
    <source>
        <dbReference type="ARBA" id="ARBA00022801"/>
    </source>
</evidence>
<evidence type="ECO:0000256" key="1">
    <source>
        <dbReference type="ARBA" id="ARBA00001561"/>
    </source>
</evidence>
<dbReference type="InterPro" id="IPR003646">
    <property type="entry name" value="SH3-like_bac-type"/>
</dbReference>
<dbReference type="GO" id="GO:0008745">
    <property type="term" value="F:N-acetylmuramoyl-L-alanine amidase activity"/>
    <property type="evidence" value="ECO:0007669"/>
    <property type="project" value="UniProtKB-EC"/>
</dbReference>
<keyword evidence="5" id="KW-0749">Sporulation</keyword>
<dbReference type="GO" id="GO:0009253">
    <property type="term" value="P:peptidoglycan catabolic process"/>
    <property type="evidence" value="ECO:0007669"/>
    <property type="project" value="InterPro"/>
</dbReference>
<accession>A0A921MKM1</accession>
<evidence type="ECO:0000256" key="2">
    <source>
        <dbReference type="ARBA" id="ARBA00007553"/>
    </source>
</evidence>
<dbReference type="GO" id="GO:0071555">
    <property type="term" value="P:cell wall organization"/>
    <property type="evidence" value="ECO:0007669"/>
    <property type="project" value="UniProtKB-KW"/>
</dbReference>
<dbReference type="CDD" id="cd06583">
    <property type="entry name" value="PGRP"/>
    <property type="match status" value="1"/>
</dbReference>
<sequence>MSKYIQRVRLGHIKRLALVTGGGRSLEQVKAAEQPDLICNAGFFDSINHPTHHLKADGVVRAKAAWGCWGYAWDSGGDIRLCALPADERASYIGGYELLTPMVGIRDALSYGGELGGRRGRTAMALDGEHLILYCSGDGTADAAAPEALREELYALGAETAIMLDGGGSSQCDFGGGRVIDSTRPVDNYLCVWLTAEDSDKEDTMDKQYTVTPSAGVNIRSGPGTGYGKVGAYAQGAVVAVLEERDGWGRTDMGWVSMAYLEPVETAQRVTDNGITIQQDIIPAGRRNRPGGRNPDVYITIHETGNTDAGADAEAHGKYLTSSAGEASLTSWHYTVDDHAIVQHLPDNETAYHAGDGAGGPGNAQSIGVEICVNADGDFGAAKANAAALVRLLMAEHGIPLGNIKQHHDWNGKNCPATIRATPGAWEAFLALCGGESEEPETPEEDAGWYADAQNWVTSMGMADGTRPMDNVTRAEAWVMLKRLYEAIKAGK</sequence>
<dbReference type="Pfam" id="PF09992">
    <property type="entry name" value="NAGPA"/>
    <property type="match status" value="1"/>
</dbReference>
<organism evidence="9 10">
    <name type="scientific">Pseudoflavonifractor capillosus</name>
    <dbReference type="NCBI Taxonomy" id="106588"/>
    <lineage>
        <taxon>Bacteria</taxon>
        <taxon>Bacillati</taxon>
        <taxon>Bacillota</taxon>
        <taxon>Clostridia</taxon>
        <taxon>Eubacteriales</taxon>
        <taxon>Oscillospiraceae</taxon>
        <taxon>Pseudoflavonifractor</taxon>
    </lineage>
</organism>
<evidence type="ECO:0000256" key="3">
    <source>
        <dbReference type="ARBA" id="ARBA00011901"/>
    </source>
</evidence>
<dbReference type="GO" id="GO:0030420">
    <property type="term" value="P:establishment of competence for transformation"/>
    <property type="evidence" value="ECO:0007669"/>
    <property type="project" value="UniProtKB-KW"/>
</dbReference>
<comment type="similarity">
    <text evidence="2">Belongs to the N-acetylmuramoyl-L-alanine amidase 2 family.</text>
</comment>
<dbReference type="RefSeq" id="WP_304247392.1">
    <property type="nucleotide sequence ID" value="NZ_DYUC01000016.1"/>
</dbReference>
<comment type="catalytic activity">
    <reaction evidence="1">
        <text>Hydrolyzes the link between N-acetylmuramoyl residues and L-amino acid residues in certain cell-wall glycopeptides.</text>
        <dbReference type="EC" id="3.5.1.28"/>
    </reaction>
</comment>
<dbReference type="EMBL" id="DYUC01000016">
    <property type="protein sequence ID" value="HJG85786.1"/>
    <property type="molecule type" value="Genomic_DNA"/>
</dbReference>
<evidence type="ECO:0000256" key="5">
    <source>
        <dbReference type="ARBA" id="ARBA00022969"/>
    </source>
</evidence>
<keyword evidence="7" id="KW-0961">Cell wall biogenesis/degradation</keyword>
<name>A0A921MKM1_9FIRM</name>
<dbReference type="InterPro" id="IPR051206">
    <property type="entry name" value="NAMLAA_amidase_2"/>
</dbReference>
<dbReference type="GO" id="GO:0009254">
    <property type="term" value="P:peptidoglycan turnover"/>
    <property type="evidence" value="ECO:0007669"/>
    <property type="project" value="TreeGrafter"/>
</dbReference>
<dbReference type="Gene3D" id="3.40.80.10">
    <property type="entry name" value="Peptidoglycan recognition protein-like"/>
    <property type="match status" value="1"/>
</dbReference>
<dbReference type="InterPro" id="IPR018711">
    <property type="entry name" value="NAGPA"/>
</dbReference>
<comment type="caution">
    <text evidence="9">The sequence shown here is derived from an EMBL/GenBank/DDBJ whole genome shotgun (WGS) entry which is preliminary data.</text>
</comment>
<dbReference type="SUPFAM" id="SSF55846">
    <property type="entry name" value="N-acetylmuramoyl-L-alanine amidase-like"/>
    <property type="match status" value="1"/>
</dbReference>
<dbReference type="AlphaFoldDB" id="A0A921MKM1"/>
<dbReference type="InterPro" id="IPR036505">
    <property type="entry name" value="Amidase/PGRP_sf"/>
</dbReference>
<reference evidence="9" key="2">
    <citation type="submission" date="2021-09" db="EMBL/GenBank/DDBJ databases">
        <authorList>
            <person name="Gilroy R."/>
        </authorList>
    </citation>
    <scope>NUCLEOTIDE SEQUENCE</scope>
    <source>
        <strain evidence="9">CHK179-5677</strain>
    </source>
</reference>
<evidence type="ECO:0000256" key="6">
    <source>
        <dbReference type="ARBA" id="ARBA00023287"/>
    </source>
</evidence>
<evidence type="ECO:0000313" key="9">
    <source>
        <dbReference type="EMBL" id="HJG85786.1"/>
    </source>
</evidence>
<proteinExistence type="inferred from homology"/>
<dbReference type="InterPro" id="IPR002502">
    <property type="entry name" value="Amidase_domain"/>
</dbReference>
<dbReference type="Gene3D" id="2.30.30.40">
    <property type="entry name" value="SH3 Domains"/>
    <property type="match status" value="1"/>
</dbReference>
<dbReference type="PANTHER" id="PTHR30417">
    <property type="entry name" value="N-ACETYLMURAMOYL-L-ALANINE AMIDASE AMID"/>
    <property type="match status" value="1"/>
</dbReference>
<dbReference type="SMART" id="SM00644">
    <property type="entry name" value="Ami_2"/>
    <property type="match status" value="1"/>
</dbReference>
<feature type="domain" description="N-acetylmuramoyl-L-alanine amidase" evidence="8">
    <location>
        <begin position="285"/>
        <end position="424"/>
    </location>
</feature>
<dbReference type="PANTHER" id="PTHR30417:SF11">
    <property type="entry name" value="N-ACETYLMURAMOYL-L-ALANINE AMIDASE XLYA"/>
    <property type="match status" value="1"/>
</dbReference>
<evidence type="ECO:0000256" key="7">
    <source>
        <dbReference type="ARBA" id="ARBA00023316"/>
    </source>
</evidence>